<sequence>MALATFLACK</sequence>
<proteinExistence type="predicted"/>
<protein>
    <submittedName>
        <fullName evidence="1">Uncharacterized protein</fullName>
    </submittedName>
</protein>
<accession>A0AAF0R5S5</accession>
<gene>
    <name evidence="1" type="ORF">MTR67_030312</name>
</gene>
<reference evidence="1" key="1">
    <citation type="submission" date="2023-08" db="EMBL/GenBank/DDBJ databases">
        <title>A de novo genome assembly of Solanum verrucosum Schlechtendal, a Mexican diploid species geographically isolated from the other diploid A-genome species in potato relatives.</title>
        <authorList>
            <person name="Hosaka K."/>
        </authorList>
    </citation>
    <scope>NUCLEOTIDE SEQUENCE</scope>
    <source>
        <tissue evidence="1">Young leaves</tissue>
    </source>
</reference>
<dbReference type="Proteomes" id="UP001234989">
    <property type="component" value="Chromosome 7"/>
</dbReference>
<dbReference type="EMBL" id="CP133618">
    <property type="protein sequence ID" value="WMV36927.1"/>
    <property type="molecule type" value="Genomic_DNA"/>
</dbReference>
<evidence type="ECO:0000313" key="2">
    <source>
        <dbReference type="Proteomes" id="UP001234989"/>
    </source>
</evidence>
<evidence type="ECO:0000313" key="1">
    <source>
        <dbReference type="EMBL" id="WMV36927.1"/>
    </source>
</evidence>
<organism evidence="1 2">
    <name type="scientific">Solanum verrucosum</name>
    <dbReference type="NCBI Taxonomy" id="315347"/>
    <lineage>
        <taxon>Eukaryota</taxon>
        <taxon>Viridiplantae</taxon>
        <taxon>Streptophyta</taxon>
        <taxon>Embryophyta</taxon>
        <taxon>Tracheophyta</taxon>
        <taxon>Spermatophyta</taxon>
        <taxon>Magnoliopsida</taxon>
        <taxon>eudicotyledons</taxon>
        <taxon>Gunneridae</taxon>
        <taxon>Pentapetalae</taxon>
        <taxon>asterids</taxon>
        <taxon>lamiids</taxon>
        <taxon>Solanales</taxon>
        <taxon>Solanaceae</taxon>
        <taxon>Solanoideae</taxon>
        <taxon>Solaneae</taxon>
        <taxon>Solanum</taxon>
    </lineage>
</organism>
<name>A0AAF0R5S5_SOLVR</name>
<keyword evidence="2" id="KW-1185">Reference proteome</keyword>